<keyword evidence="15" id="KW-1185">Reference proteome</keyword>
<accession>A0ABT8C923</accession>
<organism evidence="14 15">
    <name type="scientific">Cyclobacterium jeungdonense</name>
    <dbReference type="NCBI Taxonomy" id="708087"/>
    <lineage>
        <taxon>Bacteria</taxon>
        <taxon>Pseudomonadati</taxon>
        <taxon>Bacteroidota</taxon>
        <taxon>Cytophagia</taxon>
        <taxon>Cytophagales</taxon>
        <taxon>Cyclobacteriaceae</taxon>
        <taxon>Cyclobacterium</taxon>
    </lineage>
</organism>
<evidence type="ECO:0000256" key="9">
    <source>
        <dbReference type="ARBA" id="ARBA00022777"/>
    </source>
</evidence>
<evidence type="ECO:0000256" key="4">
    <source>
        <dbReference type="ARBA" id="ARBA00016436"/>
    </source>
</evidence>
<comment type="catalytic activity">
    <reaction evidence="13">
        <text>a lipid A disaccharide + ATP = a lipid IVA + ADP + H(+)</text>
        <dbReference type="Rhea" id="RHEA:67840"/>
        <dbReference type="ChEBI" id="CHEBI:15378"/>
        <dbReference type="ChEBI" id="CHEBI:30616"/>
        <dbReference type="ChEBI" id="CHEBI:176343"/>
        <dbReference type="ChEBI" id="CHEBI:176425"/>
        <dbReference type="ChEBI" id="CHEBI:456216"/>
        <dbReference type="EC" id="2.7.1.130"/>
    </reaction>
</comment>
<protein>
    <recommendedName>
        <fullName evidence="4 13">Tetraacyldisaccharide 4'-kinase</fullName>
        <ecNumber evidence="3 13">2.7.1.130</ecNumber>
    </recommendedName>
    <alternativeName>
        <fullName evidence="12 13">Lipid A 4'-kinase</fullName>
    </alternativeName>
</protein>
<evidence type="ECO:0000256" key="5">
    <source>
        <dbReference type="ARBA" id="ARBA00022516"/>
    </source>
</evidence>
<keyword evidence="8 13" id="KW-0547">Nucleotide-binding</keyword>
<dbReference type="InterPro" id="IPR003758">
    <property type="entry name" value="LpxK"/>
</dbReference>
<dbReference type="SUPFAM" id="SSF52540">
    <property type="entry name" value="P-loop containing nucleoside triphosphate hydrolases"/>
    <property type="match status" value="1"/>
</dbReference>
<evidence type="ECO:0000313" key="15">
    <source>
        <dbReference type="Proteomes" id="UP001236663"/>
    </source>
</evidence>
<keyword evidence="7 13" id="KW-0808">Transferase</keyword>
<dbReference type="PANTHER" id="PTHR42724:SF1">
    <property type="entry name" value="TETRAACYLDISACCHARIDE 4'-KINASE, MITOCHONDRIAL-RELATED"/>
    <property type="match status" value="1"/>
</dbReference>
<proteinExistence type="inferred from homology"/>
<dbReference type="EMBL" id="JAUFQS010000026">
    <property type="protein sequence ID" value="MDN3689303.1"/>
    <property type="molecule type" value="Genomic_DNA"/>
</dbReference>
<dbReference type="EC" id="2.7.1.130" evidence="3 13"/>
<dbReference type="HAMAP" id="MF_00409">
    <property type="entry name" value="LpxK"/>
    <property type="match status" value="1"/>
</dbReference>
<keyword evidence="11 13" id="KW-0443">Lipid metabolism</keyword>
<keyword evidence="5 13" id="KW-0444">Lipid biosynthesis</keyword>
<evidence type="ECO:0000256" key="6">
    <source>
        <dbReference type="ARBA" id="ARBA00022556"/>
    </source>
</evidence>
<evidence type="ECO:0000256" key="13">
    <source>
        <dbReference type="HAMAP-Rule" id="MF_00409"/>
    </source>
</evidence>
<evidence type="ECO:0000256" key="1">
    <source>
        <dbReference type="ARBA" id="ARBA00002274"/>
    </source>
</evidence>
<dbReference type="Pfam" id="PF02606">
    <property type="entry name" value="LpxK"/>
    <property type="match status" value="1"/>
</dbReference>
<comment type="function">
    <text evidence="1 13">Transfers the gamma-phosphate of ATP to the 4'-position of a tetraacyldisaccharide 1-phosphate intermediate (termed DS-1-P) to form tetraacyldisaccharide 1,4'-bis-phosphate (lipid IVA).</text>
</comment>
<gene>
    <name evidence="13 14" type="primary">lpxK</name>
    <name evidence="14" type="ORF">QWZ15_15825</name>
</gene>
<comment type="pathway">
    <text evidence="2 13">Glycolipid biosynthesis; lipid IV(A) biosynthesis; lipid IV(A) from (3R)-3-hydroxytetradecanoyl-[acyl-carrier-protein] and UDP-N-acetyl-alpha-D-glucosamine: step 6/6.</text>
</comment>
<dbReference type="Proteomes" id="UP001236663">
    <property type="component" value="Unassembled WGS sequence"/>
</dbReference>
<evidence type="ECO:0000256" key="11">
    <source>
        <dbReference type="ARBA" id="ARBA00023098"/>
    </source>
</evidence>
<evidence type="ECO:0000256" key="3">
    <source>
        <dbReference type="ARBA" id="ARBA00012071"/>
    </source>
</evidence>
<evidence type="ECO:0000256" key="8">
    <source>
        <dbReference type="ARBA" id="ARBA00022741"/>
    </source>
</evidence>
<comment type="similarity">
    <text evidence="13">Belongs to the LpxK family.</text>
</comment>
<evidence type="ECO:0000256" key="7">
    <source>
        <dbReference type="ARBA" id="ARBA00022679"/>
    </source>
</evidence>
<name>A0ABT8C923_9BACT</name>
<reference evidence="15" key="1">
    <citation type="journal article" date="2019" name="Int. J. Syst. Evol. Microbiol.">
        <title>The Global Catalogue of Microorganisms (GCM) 10K type strain sequencing project: providing services to taxonomists for standard genome sequencing and annotation.</title>
        <authorList>
            <consortium name="The Broad Institute Genomics Platform"/>
            <consortium name="The Broad Institute Genome Sequencing Center for Infectious Disease"/>
            <person name="Wu L."/>
            <person name="Ma J."/>
        </authorList>
    </citation>
    <scope>NUCLEOTIDE SEQUENCE [LARGE SCALE GENOMIC DNA]</scope>
    <source>
        <strain evidence="15">CECT 7706</strain>
    </source>
</reference>
<keyword evidence="6 13" id="KW-0441">Lipid A biosynthesis</keyword>
<dbReference type="GO" id="GO:0009029">
    <property type="term" value="F:lipid-A 4'-kinase activity"/>
    <property type="evidence" value="ECO:0007669"/>
    <property type="project" value="UniProtKB-EC"/>
</dbReference>
<dbReference type="InterPro" id="IPR027417">
    <property type="entry name" value="P-loop_NTPase"/>
</dbReference>
<dbReference type="PANTHER" id="PTHR42724">
    <property type="entry name" value="TETRAACYLDISACCHARIDE 4'-KINASE"/>
    <property type="match status" value="1"/>
</dbReference>
<sequence length="356" mass="40495">MRFSEILLYPFACIYGAATAFRNRMFDLGLKKSQVFEVPTVVVGNLAVGGTGKTPFVEFLLRHLSSNYRLAVLSRGYGRKTRGFIMADDRTSPQDIGDEPAQMYSKFKEKVKVAVGEERILAIPMILAECGDIQAILLDDAYQHRYLEPGMRILLTTYSRPFFTDRLLPLGRLRESRTNAARADVVVVTKCPLPLSPEQMESYVSRVREFTRPGVPIYFAGLTYGRAYALSSKMKDLPNHLIVVTGIVDPIPLVEELSKNHTVLEVISFPDHHRYSLKDFDSFRTVYDKYRRYHPAILTTEKDAVKMKDGKFRSVLDELPIFVKPVEVLMDPQDKEQLLHQVAHLINEKQFGGDAK</sequence>
<keyword evidence="10 13" id="KW-0067">ATP-binding</keyword>
<dbReference type="NCBIfam" id="TIGR00682">
    <property type="entry name" value="lpxK"/>
    <property type="match status" value="1"/>
</dbReference>
<keyword evidence="9 13" id="KW-0418">Kinase</keyword>
<comment type="caution">
    <text evidence="14">The sequence shown here is derived from an EMBL/GenBank/DDBJ whole genome shotgun (WGS) entry which is preliminary data.</text>
</comment>
<evidence type="ECO:0000256" key="10">
    <source>
        <dbReference type="ARBA" id="ARBA00022840"/>
    </source>
</evidence>
<feature type="binding site" evidence="13">
    <location>
        <begin position="47"/>
        <end position="54"/>
    </location>
    <ligand>
        <name>ATP</name>
        <dbReference type="ChEBI" id="CHEBI:30616"/>
    </ligand>
</feature>
<evidence type="ECO:0000256" key="2">
    <source>
        <dbReference type="ARBA" id="ARBA00004870"/>
    </source>
</evidence>
<dbReference type="RefSeq" id="WP_163386208.1">
    <property type="nucleotide sequence ID" value="NZ_JAUFQS010000026.1"/>
</dbReference>
<evidence type="ECO:0000256" key="12">
    <source>
        <dbReference type="ARBA" id="ARBA00029757"/>
    </source>
</evidence>
<evidence type="ECO:0000313" key="14">
    <source>
        <dbReference type="EMBL" id="MDN3689303.1"/>
    </source>
</evidence>